<evidence type="ECO:0000256" key="4">
    <source>
        <dbReference type="SAM" id="Phobius"/>
    </source>
</evidence>
<feature type="transmembrane region" description="Helical" evidence="4">
    <location>
        <begin position="128"/>
        <end position="147"/>
    </location>
</feature>
<dbReference type="OrthoDB" id="6509908at2759"/>
<keyword evidence="4" id="KW-0472">Membrane</keyword>
<keyword evidence="7" id="KW-1185">Reference proteome</keyword>
<proteinExistence type="inferred from homology"/>
<reference evidence="6 7" key="1">
    <citation type="journal article" date="2018" name="Mol. Ecol.">
        <title>The obligate alkalophilic soda-lake fungus Sodiomyces alkalinus has shifted to a protein diet.</title>
        <authorList>
            <person name="Grum-Grzhimaylo A.A."/>
            <person name="Falkoski D.L."/>
            <person name="van den Heuvel J."/>
            <person name="Valero-Jimenez C.A."/>
            <person name="Min B."/>
            <person name="Choi I.G."/>
            <person name="Lipzen A."/>
            <person name="Daum C.G."/>
            <person name="Aanen D.K."/>
            <person name="Tsang A."/>
            <person name="Henrissat B."/>
            <person name="Bilanenko E.N."/>
            <person name="de Vries R.P."/>
            <person name="van Kan J.A.L."/>
            <person name="Grigoriev I.V."/>
            <person name="Debets A.J.M."/>
        </authorList>
    </citation>
    <scope>NUCLEOTIDE SEQUENCE [LARGE SCALE GENOMIC DNA]</scope>
    <source>
        <strain evidence="6 7">F11</strain>
    </source>
</reference>
<keyword evidence="4" id="KW-0812">Transmembrane</keyword>
<feature type="compositionally biased region" description="Pro residues" evidence="3">
    <location>
        <begin position="252"/>
        <end position="264"/>
    </location>
</feature>
<dbReference type="EMBL" id="ML119059">
    <property type="protein sequence ID" value="ROT36354.1"/>
    <property type="molecule type" value="Genomic_DNA"/>
</dbReference>
<feature type="transmembrane region" description="Helical" evidence="4">
    <location>
        <begin position="345"/>
        <end position="365"/>
    </location>
</feature>
<keyword evidence="4" id="KW-1133">Transmembrane helix</keyword>
<evidence type="ECO:0000256" key="1">
    <source>
        <dbReference type="ARBA" id="ARBA00004141"/>
    </source>
</evidence>
<dbReference type="InterPro" id="IPR011701">
    <property type="entry name" value="MFS"/>
</dbReference>
<feature type="transmembrane region" description="Helical" evidence="4">
    <location>
        <begin position="281"/>
        <end position="304"/>
    </location>
</feature>
<evidence type="ECO:0000313" key="7">
    <source>
        <dbReference type="Proteomes" id="UP000272025"/>
    </source>
</evidence>
<evidence type="ECO:0000256" key="2">
    <source>
        <dbReference type="ARBA" id="ARBA00006727"/>
    </source>
</evidence>
<dbReference type="GeneID" id="39580940"/>
<dbReference type="Gene3D" id="1.20.1250.20">
    <property type="entry name" value="MFS general substrate transporter like domains"/>
    <property type="match status" value="1"/>
</dbReference>
<dbReference type="Proteomes" id="UP000272025">
    <property type="component" value="Unassembled WGS sequence"/>
</dbReference>
<dbReference type="GO" id="GO:0016020">
    <property type="term" value="C:membrane"/>
    <property type="evidence" value="ECO:0007669"/>
    <property type="project" value="UniProtKB-SubCell"/>
</dbReference>
<dbReference type="AlphaFoldDB" id="A0A3N2PPI5"/>
<feature type="transmembrane region" description="Helical" evidence="4">
    <location>
        <begin position="98"/>
        <end position="116"/>
    </location>
</feature>
<dbReference type="PANTHER" id="PTHR11360">
    <property type="entry name" value="MONOCARBOXYLATE TRANSPORTER"/>
    <property type="match status" value="1"/>
</dbReference>
<comment type="subcellular location">
    <subcellularLocation>
        <location evidence="1">Membrane</location>
        <topology evidence="1">Multi-pass membrane protein</topology>
    </subcellularLocation>
</comment>
<dbReference type="PROSITE" id="PS50850">
    <property type="entry name" value="MFS"/>
    <property type="match status" value="1"/>
</dbReference>
<feature type="transmembrane region" description="Helical" evidence="4">
    <location>
        <begin position="409"/>
        <end position="429"/>
    </location>
</feature>
<dbReference type="RefSeq" id="XP_028464160.1">
    <property type="nucleotide sequence ID" value="XM_028612462.1"/>
</dbReference>
<dbReference type="Pfam" id="PF07690">
    <property type="entry name" value="MFS_1"/>
    <property type="match status" value="1"/>
</dbReference>
<dbReference type="InterPro" id="IPR020846">
    <property type="entry name" value="MFS_dom"/>
</dbReference>
<feature type="transmembrane region" description="Helical" evidence="4">
    <location>
        <begin position="441"/>
        <end position="462"/>
    </location>
</feature>
<evidence type="ECO:0000313" key="6">
    <source>
        <dbReference type="EMBL" id="ROT36354.1"/>
    </source>
</evidence>
<dbReference type="GO" id="GO:0022857">
    <property type="term" value="F:transmembrane transporter activity"/>
    <property type="evidence" value="ECO:0007669"/>
    <property type="project" value="InterPro"/>
</dbReference>
<feature type="compositionally biased region" description="Low complexity" evidence="3">
    <location>
        <begin position="242"/>
        <end position="251"/>
    </location>
</feature>
<dbReference type="InterPro" id="IPR050327">
    <property type="entry name" value="Proton-linked_MCT"/>
</dbReference>
<dbReference type="PANTHER" id="PTHR11360:SF234">
    <property type="entry name" value="MFS-TYPE TRANSPORTER DBAD-RELATED"/>
    <property type="match status" value="1"/>
</dbReference>
<feature type="transmembrane region" description="Helical" evidence="4">
    <location>
        <begin position="184"/>
        <end position="204"/>
    </location>
</feature>
<feature type="transmembrane region" description="Helical" evidence="4">
    <location>
        <begin position="371"/>
        <end position="397"/>
    </location>
</feature>
<feature type="domain" description="Major facilitator superfamily (MFS) profile" evidence="5">
    <location>
        <begin position="56"/>
        <end position="470"/>
    </location>
</feature>
<gene>
    <name evidence="6" type="ORF">SODALDRAFT_335457</name>
</gene>
<dbReference type="InterPro" id="IPR036259">
    <property type="entry name" value="MFS_trans_sf"/>
</dbReference>
<sequence>MSSSVADTEEKSSDPVPVRPRTGPPPTSAPEMKESEQVAGAEIDDHHDQPPDGGLQAWLQVLGSWAILADTWGLINTFGVFQTYYERVLLPGVSASDISWIGSLQGALLMIVGPLSGSLYDAGYFRPLLLVGIVLIVLGQAMTSLATEYYQLVLAQGVCIGLGCGLTFLPSTAILSQYFRRRRALVIGLASTGSPLAGSLFPLIFSRLEPAIGFGWTTRVIALVLLVLSIFPALFMRPRESSSSSRAHATPTPTPTPTPGPRPPRGMRSLVDESAFRDVPFLLVMTGGFFAFLTLYVAFFYIELFAVRHGIGPEGFSPYFVTLLNAGSIVGRVGPNYLADKVGPLHILVGVLGASATLMFGWMGIRDFGGLVAFALLYGLFSGSVVSVTPTVVVSLAPDMARVGTRMGMMFFACGLPILFGTPIAGAIVGGYSRAEWRAMIGYGAAGLAMACVFTGLAGIYMRWEKHESSD</sequence>
<feature type="transmembrane region" description="Helical" evidence="4">
    <location>
        <begin position="153"/>
        <end position="175"/>
    </location>
</feature>
<protein>
    <submittedName>
        <fullName evidence="6">MFS general substrate transporter</fullName>
    </submittedName>
</protein>
<accession>A0A3N2PPI5</accession>
<feature type="transmembrane region" description="Helical" evidence="4">
    <location>
        <begin position="316"/>
        <end position="333"/>
    </location>
</feature>
<comment type="similarity">
    <text evidence="2">Belongs to the major facilitator superfamily. Monocarboxylate porter (TC 2.A.1.13) family.</text>
</comment>
<feature type="region of interest" description="Disordered" evidence="3">
    <location>
        <begin position="242"/>
        <end position="267"/>
    </location>
</feature>
<evidence type="ECO:0000259" key="5">
    <source>
        <dbReference type="PROSITE" id="PS50850"/>
    </source>
</evidence>
<dbReference type="SUPFAM" id="SSF103473">
    <property type="entry name" value="MFS general substrate transporter"/>
    <property type="match status" value="1"/>
</dbReference>
<feature type="transmembrane region" description="Helical" evidence="4">
    <location>
        <begin position="216"/>
        <end position="236"/>
    </location>
</feature>
<name>A0A3N2PPI5_SODAK</name>
<organism evidence="6 7">
    <name type="scientific">Sodiomyces alkalinus (strain CBS 110278 / VKM F-3762 / F11)</name>
    <name type="common">Alkaliphilic filamentous fungus</name>
    <dbReference type="NCBI Taxonomy" id="1314773"/>
    <lineage>
        <taxon>Eukaryota</taxon>
        <taxon>Fungi</taxon>
        <taxon>Dikarya</taxon>
        <taxon>Ascomycota</taxon>
        <taxon>Pezizomycotina</taxon>
        <taxon>Sordariomycetes</taxon>
        <taxon>Hypocreomycetidae</taxon>
        <taxon>Glomerellales</taxon>
        <taxon>Plectosphaerellaceae</taxon>
        <taxon>Sodiomyces</taxon>
    </lineage>
</organism>
<feature type="region of interest" description="Disordered" evidence="3">
    <location>
        <begin position="1"/>
        <end position="38"/>
    </location>
</feature>
<evidence type="ECO:0000256" key="3">
    <source>
        <dbReference type="SAM" id="MobiDB-lite"/>
    </source>
</evidence>